<evidence type="ECO:0000256" key="3">
    <source>
        <dbReference type="ARBA" id="ARBA00022691"/>
    </source>
</evidence>
<dbReference type="InterPro" id="IPR029063">
    <property type="entry name" value="SAM-dependent_MTases_sf"/>
</dbReference>
<accession>A0A919J163</accession>
<keyword evidence="3" id="KW-0949">S-adenosyl-L-methionine</keyword>
<evidence type="ECO:0000313" key="5">
    <source>
        <dbReference type="EMBL" id="GIE11819.1"/>
    </source>
</evidence>
<proteinExistence type="predicted"/>
<protein>
    <submittedName>
        <fullName evidence="5">SAM-dependent methyltransferase</fullName>
    </submittedName>
</protein>
<organism evidence="5 6">
    <name type="scientific">Paractinoplanes ferrugineus</name>
    <dbReference type="NCBI Taxonomy" id="113564"/>
    <lineage>
        <taxon>Bacteria</taxon>
        <taxon>Bacillati</taxon>
        <taxon>Actinomycetota</taxon>
        <taxon>Actinomycetes</taxon>
        <taxon>Micromonosporales</taxon>
        <taxon>Micromonosporaceae</taxon>
        <taxon>Paractinoplanes</taxon>
    </lineage>
</organism>
<dbReference type="GO" id="GO:0008168">
    <property type="term" value="F:methyltransferase activity"/>
    <property type="evidence" value="ECO:0007669"/>
    <property type="project" value="UniProtKB-KW"/>
</dbReference>
<reference evidence="5" key="1">
    <citation type="submission" date="2021-01" db="EMBL/GenBank/DDBJ databases">
        <title>Whole genome shotgun sequence of Actinoplanes ferrugineus NBRC 15555.</title>
        <authorList>
            <person name="Komaki H."/>
            <person name="Tamura T."/>
        </authorList>
    </citation>
    <scope>NUCLEOTIDE SEQUENCE</scope>
    <source>
        <strain evidence="5">NBRC 15555</strain>
    </source>
</reference>
<name>A0A919J163_9ACTN</name>
<dbReference type="Pfam" id="PF13649">
    <property type="entry name" value="Methyltransf_25"/>
    <property type="match status" value="1"/>
</dbReference>
<dbReference type="InterPro" id="IPR041698">
    <property type="entry name" value="Methyltransf_25"/>
</dbReference>
<dbReference type="SUPFAM" id="SSF53335">
    <property type="entry name" value="S-adenosyl-L-methionine-dependent methyltransferases"/>
    <property type="match status" value="1"/>
</dbReference>
<dbReference type="AlphaFoldDB" id="A0A919J163"/>
<keyword evidence="6" id="KW-1185">Reference proteome</keyword>
<evidence type="ECO:0000313" key="6">
    <source>
        <dbReference type="Proteomes" id="UP000598174"/>
    </source>
</evidence>
<evidence type="ECO:0000256" key="1">
    <source>
        <dbReference type="ARBA" id="ARBA00022603"/>
    </source>
</evidence>
<dbReference type="GO" id="GO:0032259">
    <property type="term" value="P:methylation"/>
    <property type="evidence" value="ECO:0007669"/>
    <property type="project" value="UniProtKB-KW"/>
</dbReference>
<sequence length="263" mass="28081">MSDDLVDHYGTDGFEDTRLRRSAHGRLEYLRTQELIRRHLPSAAGLRILDVGGATGIHAAWLAADGHKVHVVDPVPTHVSAARHLPGVTAQVGDARSLDVPATTYDVVMLMGPLYHLTSSTDRAQALSEARRVLRPGGLLVAAGISRYLSLLELGTTGRLTADLEPSLRTALSTGSYDGHVGFLPSHFHTADQLQSEIASAGFPTPTVYGVEGPTWPSLDVAGLPAFDTLVDAALRCARLVEQDPALINASAHFLAFTETARP</sequence>
<dbReference type="PANTHER" id="PTHR43464:SF19">
    <property type="entry name" value="UBIQUINONE BIOSYNTHESIS O-METHYLTRANSFERASE, MITOCHONDRIAL"/>
    <property type="match status" value="1"/>
</dbReference>
<gene>
    <name evidence="5" type="ORF">Afe05nite_36590</name>
</gene>
<keyword evidence="1 5" id="KW-0489">Methyltransferase</keyword>
<dbReference type="EMBL" id="BOMM01000033">
    <property type="protein sequence ID" value="GIE11819.1"/>
    <property type="molecule type" value="Genomic_DNA"/>
</dbReference>
<keyword evidence="2" id="KW-0808">Transferase</keyword>
<dbReference type="CDD" id="cd02440">
    <property type="entry name" value="AdoMet_MTases"/>
    <property type="match status" value="1"/>
</dbReference>
<dbReference type="PANTHER" id="PTHR43464">
    <property type="entry name" value="METHYLTRANSFERASE"/>
    <property type="match status" value="1"/>
</dbReference>
<dbReference type="Proteomes" id="UP000598174">
    <property type="component" value="Unassembled WGS sequence"/>
</dbReference>
<evidence type="ECO:0000259" key="4">
    <source>
        <dbReference type="Pfam" id="PF13649"/>
    </source>
</evidence>
<evidence type="ECO:0000256" key="2">
    <source>
        <dbReference type="ARBA" id="ARBA00022679"/>
    </source>
</evidence>
<dbReference type="Gene3D" id="3.40.50.150">
    <property type="entry name" value="Vaccinia Virus protein VP39"/>
    <property type="match status" value="1"/>
</dbReference>
<dbReference type="RefSeq" id="WP_203818338.1">
    <property type="nucleotide sequence ID" value="NZ_BAAABP010000038.1"/>
</dbReference>
<feature type="domain" description="Methyltransferase" evidence="4">
    <location>
        <begin position="48"/>
        <end position="138"/>
    </location>
</feature>
<comment type="caution">
    <text evidence="5">The sequence shown here is derived from an EMBL/GenBank/DDBJ whole genome shotgun (WGS) entry which is preliminary data.</text>
</comment>